<reference evidence="2" key="1">
    <citation type="journal article" date="2019" name="Int. J. Syst. Evol. Microbiol.">
        <title>The Global Catalogue of Microorganisms (GCM) 10K type strain sequencing project: providing services to taxonomists for standard genome sequencing and annotation.</title>
        <authorList>
            <consortium name="The Broad Institute Genomics Platform"/>
            <consortium name="The Broad Institute Genome Sequencing Center for Infectious Disease"/>
            <person name="Wu L."/>
            <person name="Ma J."/>
        </authorList>
    </citation>
    <scope>NUCLEOTIDE SEQUENCE [LARGE SCALE GENOMIC DNA]</scope>
    <source>
        <strain evidence="2">CGMCC 1.18575</strain>
    </source>
</reference>
<evidence type="ECO:0000313" key="1">
    <source>
        <dbReference type="EMBL" id="MFC5401915.1"/>
    </source>
</evidence>
<sequence>MRNAAVMRSLTFIHPGLGHLYAGRHRDALFYAGIPFKDRYFQRR</sequence>
<accession>A0ABW0HNX8</accession>
<dbReference type="EMBL" id="JBHSMI010000008">
    <property type="protein sequence ID" value="MFC5401915.1"/>
    <property type="molecule type" value="Genomic_DNA"/>
</dbReference>
<protein>
    <submittedName>
        <fullName evidence="1">Uncharacterized protein</fullName>
    </submittedName>
</protein>
<dbReference type="Proteomes" id="UP001596113">
    <property type="component" value="Unassembled WGS sequence"/>
</dbReference>
<gene>
    <name evidence="1" type="ORF">ACFPOF_04130</name>
</gene>
<comment type="caution">
    <text evidence="1">The sequence shown here is derived from an EMBL/GenBank/DDBJ whole genome shotgun (WGS) entry which is preliminary data.</text>
</comment>
<dbReference type="RefSeq" id="WP_378129864.1">
    <property type="nucleotide sequence ID" value="NZ_JBHSMI010000008.1"/>
</dbReference>
<evidence type="ECO:0000313" key="2">
    <source>
        <dbReference type="Proteomes" id="UP001596113"/>
    </source>
</evidence>
<proteinExistence type="predicted"/>
<organism evidence="1 2">
    <name type="scientific">Cohnella soli</name>
    <dbReference type="NCBI Taxonomy" id="425005"/>
    <lineage>
        <taxon>Bacteria</taxon>
        <taxon>Bacillati</taxon>
        <taxon>Bacillota</taxon>
        <taxon>Bacilli</taxon>
        <taxon>Bacillales</taxon>
        <taxon>Paenibacillaceae</taxon>
        <taxon>Cohnella</taxon>
    </lineage>
</organism>
<keyword evidence="2" id="KW-1185">Reference proteome</keyword>
<name>A0ABW0HNX8_9BACL</name>